<dbReference type="EMBL" id="LAZR01016068">
    <property type="protein sequence ID" value="KKM06133.1"/>
    <property type="molecule type" value="Genomic_DNA"/>
</dbReference>
<dbReference type="SUPFAM" id="SSF53448">
    <property type="entry name" value="Nucleotide-diphospho-sugar transferases"/>
    <property type="match status" value="1"/>
</dbReference>
<sequence length="235" mass="27575">MKKVIVFIPEFGGMSPHLKFRESFQKDLYHFQYKYYKEFAIIYDYCTVGPHLEANRNVCVGRAIEGYHGYMPDITVWLDSDLILPAGILERLICRDDYKVVAGMYYAKRGKYPICFRKGVYDEENDIQLYDSVIDYPDKDFEVDYPGEGCFRIDVSVLKEMKPPYFQWGYRSPLETGQDKIEYLVKYGVRNGAEGAKFFEQVRSLGHKIIVDPKIQCRHIGSTEVGQEDFIKKWR</sequence>
<dbReference type="InterPro" id="IPR029044">
    <property type="entry name" value="Nucleotide-diphossugar_trans"/>
</dbReference>
<gene>
    <name evidence="1" type="ORF">LCGC14_1747050</name>
</gene>
<comment type="caution">
    <text evidence="1">The sequence shown here is derived from an EMBL/GenBank/DDBJ whole genome shotgun (WGS) entry which is preliminary data.</text>
</comment>
<dbReference type="AlphaFoldDB" id="A0A0F9K4D9"/>
<dbReference type="Gene3D" id="3.90.550.40">
    <property type="match status" value="1"/>
</dbReference>
<organism evidence="1">
    <name type="scientific">marine sediment metagenome</name>
    <dbReference type="NCBI Taxonomy" id="412755"/>
    <lineage>
        <taxon>unclassified sequences</taxon>
        <taxon>metagenomes</taxon>
        <taxon>ecological metagenomes</taxon>
    </lineage>
</organism>
<proteinExistence type="predicted"/>
<evidence type="ECO:0000313" key="1">
    <source>
        <dbReference type="EMBL" id="KKM06133.1"/>
    </source>
</evidence>
<protein>
    <recommendedName>
        <fullName evidence="2">Glycosyltransferase 2-like domain-containing protein</fullName>
    </recommendedName>
</protein>
<evidence type="ECO:0008006" key="2">
    <source>
        <dbReference type="Google" id="ProtNLM"/>
    </source>
</evidence>
<accession>A0A0F9K4D9</accession>
<reference evidence="1" key="1">
    <citation type="journal article" date="2015" name="Nature">
        <title>Complex archaea that bridge the gap between prokaryotes and eukaryotes.</title>
        <authorList>
            <person name="Spang A."/>
            <person name="Saw J.H."/>
            <person name="Jorgensen S.L."/>
            <person name="Zaremba-Niedzwiedzka K."/>
            <person name="Martijn J."/>
            <person name="Lind A.E."/>
            <person name="van Eijk R."/>
            <person name="Schleper C."/>
            <person name="Guy L."/>
            <person name="Ettema T.J."/>
        </authorList>
    </citation>
    <scope>NUCLEOTIDE SEQUENCE</scope>
</reference>
<name>A0A0F9K4D9_9ZZZZ</name>